<evidence type="ECO:0000256" key="1">
    <source>
        <dbReference type="SAM" id="MobiDB-lite"/>
    </source>
</evidence>
<protein>
    <submittedName>
        <fullName evidence="4">Uncharacterized protein</fullName>
    </submittedName>
</protein>
<keyword evidence="2" id="KW-1133">Transmembrane helix</keyword>
<dbReference type="Proteomes" id="UP000001819">
    <property type="component" value="Chromosome X"/>
</dbReference>
<feature type="compositionally biased region" description="Polar residues" evidence="1">
    <location>
        <begin position="262"/>
        <end position="277"/>
    </location>
</feature>
<keyword evidence="3" id="KW-1185">Reference proteome</keyword>
<sequence length="277" mass="32149">MPKSGETTPQIPPKPRRVQRQVSDVQTQTTPQESSSDFELDSEGDESLQAPSDQSGFYVSHEESSLGVRPDFRDVSYERRKKRLRRRLKKCFCCVDLRVGCCFMGFFELCSSAICLVLGESNWMLYIGRIGYMAYLIGSAMLMVGTFLEWQCLVRIYLFTNVVHLLLCPLFILQHGLKSCYYCYYEIVILSFLLLLGLYSGLVAYSYLLQIQWRHSRFYMPHGRIARNDIRRSRWEDIEGVQPAVESQEQEQEQARELSQQHSQSDMDPSNEQQSVL</sequence>
<proteinExistence type="predicted"/>
<evidence type="ECO:0000313" key="4">
    <source>
        <dbReference type="RefSeq" id="XP_002134117.3"/>
    </source>
</evidence>
<evidence type="ECO:0000313" key="3">
    <source>
        <dbReference type="Proteomes" id="UP000001819"/>
    </source>
</evidence>
<gene>
    <name evidence="4" type="primary">LOC6901431</name>
</gene>
<keyword evidence="2" id="KW-0472">Membrane</keyword>
<feature type="compositionally biased region" description="Acidic residues" evidence="1">
    <location>
        <begin position="36"/>
        <end position="46"/>
    </location>
</feature>
<dbReference type="InParanoid" id="A0A6I8UZC1"/>
<feature type="transmembrane region" description="Helical" evidence="2">
    <location>
        <begin position="125"/>
        <end position="144"/>
    </location>
</feature>
<feature type="transmembrane region" description="Helical" evidence="2">
    <location>
        <begin position="187"/>
        <end position="208"/>
    </location>
</feature>
<dbReference type="RefSeq" id="XP_002134117.3">
    <property type="nucleotide sequence ID" value="XM_002134081.3"/>
</dbReference>
<keyword evidence="2" id="KW-0812">Transmembrane</keyword>
<reference evidence="4" key="1">
    <citation type="submission" date="2025-08" db="UniProtKB">
        <authorList>
            <consortium name="RefSeq"/>
        </authorList>
    </citation>
    <scope>IDENTIFICATION</scope>
    <source>
        <strain evidence="4">MV-25-SWS-2005</strain>
        <tissue evidence="4">Whole body</tissue>
    </source>
</reference>
<feature type="transmembrane region" description="Helical" evidence="2">
    <location>
        <begin position="156"/>
        <end position="175"/>
    </location>
</feature>
<dbReference type="KEGG" id="dpo:6901431"/>
<evidence type="ECO:0000256" key="2">
    <source>
        <dbReference type="SAM" id="Phobius"/>
    </source>
</evidence>
<feature type="region of interest" description="Disordered" evidence="1">
    <location>
        <begin position="1"/>
        <end position="53"/>
    </location>
</feature>
<feature type="compositionally biased region" description="Polar residues" evidence="1">
    <location>
        <begin position="20"/>
        <end position="35"/>
    </location>
</feature>
<name>A0A6I8UZC1_DROPS</name>
<accession>A0A6I8UZC1</accession>
<feature type="region of interest" description="Disordered" evidence="1">
    <location>
        <begin position="241"/>
        <end position="277"/>
    </location>
</feature>
<organism evidence="3 4">
    <name type="scientific">Drosophila pseudoobscura pseudoobscura</name>
    <name type="common">Fruit fly</name>
    <dbReference type="NCBI Taxonomy" id="46245"/>
    <lineage>
        <taxon>Eukaryota</taxon>
        <taxon>Metazoa</taxon>
        <taxon>Ecdysozoa</taxon>
        <taxon>Arthropoda</taxon>
        <taxon>Hexapoda</taxon>
        <taxon>Insecta</taxon>
        <taxon>Pterygota</taxon>
        <taxon>Neoptera</taxon>
        <taxon>Endopterygota</taxon>
        <taxon>Diptera</taxon>
        <taxon>Brachycera</taxon>
        <taxon>Muscomorpha</taxon>
        <taxon>Ephydroidea</taxon>
        <taxon>Drosophilidae</taxon>
        <taxon>Drosophila</taxon>
        <taxon>Sophophora</taxon>
    </lineage>
</organism>
<dbReference type="AlphaFoldDB" id="A0A6I8UZC1"/>
<feature type="transmembrane region" description="Helical" evidence="2">
    <location>
        <begin position="91"/>
        <end position="119"/>
    </location>
</feature>